<dbReference type="InterPro" id="IPR032675">
    <property type="entry name" value="LRR_dom_sf"/>
</dbReference>
<dbReference type="EMBL" id="CACTIH010000024">
    <property type="protein sequence ID" value="CAA2935286.1"/>
    <property type="molecule type" value="Genomic_DNA"/>
</dbReference>
<name>A0A8S0PA80_OLEEU</name>
<comment type="caution">
    <text evidence="3">The sequence shown here is derived from an EMBL/GenBank/DDBJ whole genome shotgun (WGS) entry which is preliminary data.</text>
</comment>
<dbReference type="Proteomes" id="UP000594638">
    <property type="component" value="Unassembled WGS sequence"/>
</dbReference>
<dbReference type="Pfam" id="PF23598">
    <property type="entry name" value="LRR_14"/>
    <property type="match status" value="1"/>
</dbReference>
<keyword evidence="1" id="KW-0677">Repeat</keyword>
<dbReference type="PANTHER" id="PTHR15140">
    <property type="entry name" value="TUBULIN-SPECIFIC CHAPERONE E"/>
    <property type="match status" value="1"/>
</dbReference>
<accession>A0A8S0PA80</accession>
<keyword evidence="4" id="KW-1185">Reference proteome</keyword>
<proteinExistence type="predicted"/>
<protein>
    <recommendedName>
        <fullName evidence="2">Disease resistance R13L4/SHOC-2-like LRR domain-containing protein</fullName>
    </recommendedName>
</protein>
<sequence length="405" mass="47486">MLRDLCVRQAHEEHFLYVARSLTDLHEITNTKQCLSIHPDVLYLYETHDSLKSIPLIRSLLCTGTHLYNYLAPVFIGFRLMRVLDVVVIHFYDFPDEIIELCNLRYLGFTYRGQLSKSISKLLNLETIVHHNWTFGQRPSLPQEIWMMPRLRHLYLTPNCLPDPPVALKGNNYCRLEHLKTLMEARELILRKRILEKIPNLKKLELSYYPVSSPEEWSYYQLENLVNMHHLESLKFLVKDPPTNRYISPAKLAFPPKLKSLTLSGGRIAWEDMAIVGSLPNLKVLKLQNYAFQGPEWEPIEGEFCKLKFLLIEKTDLEQWIADCTHFSRLQRLILKECFTLKDVPSGIGEMPTLNIIELFDCLHSVVTSAKQIQEEQESFGNDTLEIHVYTRRIFKDKFHTRILH</sequence>
<organism evidence="3 4">
    <name type="scientific">Olea europaea subsp. europaea</name>
    <dbReference type="NCBI Taxonomy" id="158383"/>
    <lineage>
        <taxon>Eukaryota</taxon>
        <taxon>Viridiplantae</taxon>
        <taxon>Streptophyta</taxon>
        <taxon>Embryophyta</taxon>
        <taxon>Tracheophyta</taxon>
        <taxon>Spermatophyta</taxon>
        <taxon>Magnoliopsida</taxon>
        <taxon>eudicotyledons</taxon>
        <taxon>Gunneridae</taxon>
        <taxon>Pentapetalae</taxon>
        <taxon>asterids</taxon>
        <taxon>lamiids</taxon>
        <taxon>Lamiales</taxon>
        <taxon>Oleaceae</taxon>
        <taxon>Oleeae</taxon>
        <taxon>Olea</taxon>
    </lineage>
</organism>
<evidence type="ECO:0000256" key="1">
    <source>
        <dbReference type="ARBA" id="ARBA00022737"/>
    </source>
</evidence>
<reference evidence="3 4" key="1">
    <citation type="submission" date="2019-12" db="EMBL/GenBank/DDBJ databases">
        <authorList>
            <person name="Alioto T."/>
            <person name="Alioto T."/>
            <person name="Gomez Garrido J."/>
        </authorList>
    </citation>
    <scope>NUCLEOTIDE SEQUENCE [LARGE SCALE GENOMIC DNA]</scope>
</reference>
<dbReference type="Gramene" id="OE9A038207T1">
    <property type="protein sequence ID" value="OE9A038207C1"/>
    <property type="gene ID" value="OE9A038207"/>
</dbReference>
<evidence type="ECO:0000313" key="4">
    <source>
        <dbReference type="Proteomes" id="UP000594638"/>
    </source>
</evidence>
<dbReference type="Gene3D" id="3.80.10.10">
    <property type="entry name" value="Ribonuclease Inhibitor"/>
    <property type="match status" value="1"/>
</dbReference>
<dbReference type="OrthoDB" id="912582at2759"/>
<evidence type="ECO:0000313" key="3">
    <source>
        <dbReference type="EMBL" id="CAA2935286.1"/>
    </source>
</evidence>
<dbReference type="AlphaFoldDB" id="A0A8S0PA80"/>
<dbReference type="SUPFAM" id="SSF52058">
    <property type="entry name" value="L domain-like"/>
    <property type="match status" value="1"/>
</dbReference>
<dbReference type="PANTHER" id="PTHR15140:SF37">
    <property type="entry name" value="UBIQUITIN-LIKE DOMAIN-CONTAINING PROTEIN"/>
    <property type="match status" value="1"/>
</dbReference>
<gene>
    <name evidence="3" type="ORF">OLEA9_A038207</name>
</gene>
<dbReference type="InterPro" id="IPR055414">
    <property type="entry name" value="LRR_R13L4/SHOC2-like"/>
</dbReference>
<evidence type="ECO:0000259" key="2">
    <source>
        <dbReference type="Pfam" id="PF23598"/>
    </source>
</evidence>
<feature type="domain" description="Disease resistance R13L4/SHOC-2-like LRR" evidence="2">
    <location>
        <begin position="58"/>
        <end position="265"/>
    </location>
</feature>